<keyword evidence="4 12" id="KW-0813">Transport</keyword>
<evidence type="ECO:0000256" key="2">
    <source>
        <dbReference type="ARBA" id="ARBA00008892"/>
    </source>
</evidence>
<sequence length="55" mass="6562">MPQMAPLSWIGLFFMFTFTFILFNILNYFCFQSSPEKTTSMNKDKTSSNSFNWSW</sequence>
<evidence type="ECO:0000256" key="4">
    <source>
        <dbReference type="ARBA" id="ARBA00022448"/>
    </source>
</evidence>
<evidence type="ECO:0000256" key="13">
    <source>
        <dbReference type="SAM" id="MobiDB-lite"/>
    </source>
</evidence>
<protein>
    <recommendedName>
        <fullName evidence="12">ATP synthase complex subunit 8</fullName>
    </recommendedName>
</protein>
<comment type="similarity">
    <text evidence="2 12">Belongs to the ATPase protein 8 family.</text>
</comment>
<dbReference type="GO" id="GO:0015078">
    <property type="term" value="F:proton transmembrane transporter activity"/>
    <property type="evidence" value="ECO:0007669"/>
    <property type="project" value="InterPro"/>
</dbReference>
<evidence type="ECO:0000256" key="12">
    <source>
        <dbReference type="RuleBase" id="RU003661"/>
    </source>
</evidence>
<dbReference type="GO" id="GO:0045259">
    <property type="term" value="C:proton-transporting ATP synthase complex"/>
    <property type="evidence" value="ECO:0007669"/>
    <property type="project" value="UniProtKB-KW"/>
</dbReference>
<name>A0A8K1VCD1_9INSE</name>
<comment type="subunit">
    <text evidence="3">F-type ATPases have 2 components, CF(1) - the catalytic core - and CF(0) - the membrane proton channel.</text>
</comment>
<keyword evidence="9 12" id="KW-0406">Ion transport</keyword>
<evidence type="ECO:0000256" key="7">
    <source>
        <dbReference type="ARBA" id="ARBA00022781"/>
    </source>
</evidence>
<comment type="subcellular location">
    <subcellularLocation>
        <location evidence="1 12">Mitochondrion membrane</location>
        <topology evidence="1 12">Single-pass membrane protein</topology>
    </subcellularLocation>
</comment>
<evidence type="ECO:0000256" key="14">
    <source>
        <dbReference type="SAM" id="Phobius"/>
    </source>
</evidence>
<dbReference type="GO" id="GO:0015986">
    <property type="term" value="P:proton motive force-driven ATP synthesis"/>
    <property type="evidence" value="ECO:0007669"/>
    <property type="project" value="InterPro"/>
</dbReference>
<geneLocation type="mitochondrion" evidence="15"/>
<evidence type="ECO:0000256" key="5">
    <source>
        <dbReference type="ARBA" id="ARBA00022547"/>
    </source>
</evidence>
<evidence type="ECO:0000256" key="9">
    <source>
        <dbReference type="ARBA" id="ARBA00023065"/>
    </source>
</evidence>
<accession>A0A8K1VCD1</accession>
<feature type="region of interest" description="Disordered" evidence="13">
    <location>
        <begin position="36"/>
        <end position="55"/>
    </location>
</feature>
<evidence type="ECO:0000256" key="1">
    <source>
        <dbReference type="ARBA" id="ARBA00004304"/>
    </source>
</evidence>
<reference evidence="15" key="1">
    <citation type="submission" date="2021-09" db="EMBL/GenBank/DDBJ databases">
        <authorList>
            <person name="Li R."/>
        </authorList>
    </citation>
    <scope>NUCLEOTIDE SEQUENCE</scope>
</reference>
<evidence type="ECO:0000256" key="10">
    <source>
        <dbReference type="ARBA" id="ARBA00023128"/>
    </source>
</evidence>
<evidence type="ECO:0000256" key="3">
    <source>
        <dbReference type="ARBA" id="ARBA00011291"/>
    </source>
</evidence>
<evidence type="ECO:0000256" key="11">
    <source>
        <dbReference type="ARBA" id="ARBA00023136"/>
    </source>
</evidence>
<keyword evidence="6 12" id="KW-0812">Transmembrane</keyword>
<dbReference type="EMBL" id="OK272543">
    <property type="protein sequence ID" value="UEK24789.1"/>
    <property type="molecule type" value="Genomic_DNA"/>
</dbReference>
<keyword evidence="5 12" id="KW-0138">CF(0)</keyword>
<organism evidence="15">
    <name type="scientific">Potamanthellus edmundsi</name>
    <dbReference type="NCBI Taxonomy" id="2680887"/>
    <lineage>
        <taxon>Eukaryota</taxon>
        <taxon>Metazoa</taxon>
        <taxon>Ecdysozoa</taxon>
        <taxon>Arthropoda</taxon>
        <taxon>Hexapoda</taxon>
        <taxon>Insecta</taxon>
        <taxon>Pterygota</taxon>
        <taxon>Palaeoptera</taxon>
        <taxon>Ephemeroptera</taxon>
        <taxon>Pannota</taxon>
        <taxon>Neoephemeridae</taxon>
        <taxon>Potamanthellus</taxon>
    </lineage>
</organism>
<gene>
    <name evidence="15" type="primary">ATP8</name>
</gene>
<feature type="transmembrane region" description="Helical" evidence="14">
    <location>
        <begin position="6"/>
        <end position="31"/>
    </location>
</feature>
<keyword evidence="7 12" id="KW-0375">Hydrogen ion transport</keyword>
<dbReference type="AlphaFoldDB" id="A0A8K1VCD1"/>
<evidence type="ECO:0000256" key="6">
    <source>
        <dbReference type="ARBA" id="ARBA00022692"/>
    </source>
</evidence>
<dbReference type="InterPro" id="IPR001421">
    <property type="entry name" value="ATP8_metazoa"/>
</dbReference>
<dbReference type="GO" id="GO:0031966">
    <property type="term" value="C:mitochondrial membrane"/>
    <property type="evidence" value="ECO:0007669"/>
    <property type="project" value="UniProtKB-SubCell"/>
</dbReference>
<evidence type="ECO:0000256" key="8">
    <source>
        <dbReference type="ARBA" id="ARBA00022989"/>
    </source>
</evidence>
<evidence type="ECO:0000313" key="15">
    <source>
        <dbReference type="EMBL" id="UEK24789.1"/>
    </source>
</evidence>
<keyword evidence="8 14" id="KW-1133">Transmembrane helix</keyword>
<proteinExistence type="inferred from homology"/>
<keyword evidence="11 14" id="KW-0472">Membrane</keyword>
<dbReference type="Pfam" id="PF00895">
    <property type="entry name" value="ATP-synt_8"/>
    <property type="match status" value="1"/>
</dbReference>
<keyword evidence="10 12" id="KW-0496">Mitochondrion</keyword>